<organism evidence="3 4">
    <name type="scientific">Streptomyces sanyensis</name>
    <dbReference type="NCBI Taxonomy" id="568869"/>
    <lineage>
        <taxon>Bacteria</taxon>
        <taxon>Bacillati</taxon>
        <taxon>Actinomycetota</taxon>
        <taxon>Actinomycetes</taxon>
        <taxon>Kitasatosporales</taxon>
        <taxon>Streptomycetaceae</taxon>
        <taxon>Streptomyces</taxon>
    </lineage>
</organism>
<dbReference type="SMART" id="SM00470">
    <property type="entry name" value="ParB"/>
    <property type="match status" value="1"/>
</dbReference>
<evidence type="ECO:0000259" key="2">
    <source>
        <dbReference type="SMART" id="SM00470"/>
    </source>
</evidence>
<reference evidence="4" key="1">
    <citation type="journal article" date="2019" name="Int. J. Syst. Evol. Microbiol.">
        <title>The Global Catalogue of Microorganisms (GCM) 10K type strain sequencing project: providing services to taxonomists for standard genome sequencing and annotation.</title>
        <authorList>
            <consortium name="The Broad Institute Genomics Platform"/>
            <consortium name="The Broad Institute Genome Sequencing Center for Infectious Disease"/>
            <person name="Wu L."/>
            <person name="Ma J."/>
        </authorList>
    </citation>
    <scope>NUCLEOTIDE SEQUENCE [LARGE SCALE GENOMIC DNA]</scope>
    <source>
        <strain evidence="4">JCM 18324</strain>
    </source>
</reference>
<sequence length="363" mass="39121">MAGLAHDGSTMPVEGAPAGAGPRVIGELDRSATAKVRIRSLRPADSPRLARRSEEHVRLLAAADAALPPILVHRQTMRVIDGTHRLRAAELRGEEEIAVRFFDGDAEDAFVLAVRANIAHGLPLSVAERAAAARRIMDTHPQWSDRAVAEAVGLAAKTVAAERRSSTGENPQSKARLGKDGRLRPLDGASGRLRAQELLSNSPDTPLRVIAQRAGISISTAWDVRSRIQRGEDPVPPRQRKAMAAAGGRPPAGGTGTAARNRRGAPGTPSPSSSSAGKPGADALERLRKDPSLRLSTTGRDFLRWFESRLISPQEWRDFVDRVPLHQVGAVAETARKNAELWRQFADQVGARRPLDEERDHGG</sequence>
<protein>
    <submittedName>
        <fullName evidence="3">ParB N-terminal domain-containing protein</fullName>
    </submittedName>
</protein>
<dbReference type="Proteomes" id="UP001501147">
    <property type="component" value="Unassembled WGS sequence"/>
</dbReference>
<dbReference type="InterPro" id="IPR036086">
    <property type="entry name" value="ParB/Sulfiredoxin_sf"/>
</dbReference>
<dbReference type="RefSeq" id="WP_345616343.1">
    <property type="nucleotide sequence ID" value="NZ_BAABJV010000028.1"/>
</dbReference>
<dbReference type="EMBL" id="BAABJV010000028">
    <property type="protein sequence ID" value="GAA4796398.1"/>
    <property type="molecule type" value="Genomic_DNA"/>
</dbReference>
<dbReference type="InterPro" id="IPR003115">
    <property type="entry name" value="ParB_N"/>
</dbReference>
<feature type="compositionally biased region" description="Basic and acidic residues" evidence="1">
    <location>
        <begin position="283"/>
        <end position="292"/>
    </location>
</feature>
<feature type="region of interest" description="Disordered" evidence="1">
    <location>
        <begin position="1"/>
        <end position="24"/>
    </location>
</feature>
<feature type="region of interest" description="Disordered" evidence="1">
    <location>
        <begin position="160"/>
        <end position="187"/>
    </location>
</feature>
<keyword evidence="4" id="KW-1185">Reference proteome</keyword>
<feature type="domain" description="ParB-like N-terminal" evidence="2">
    <location>
        <begin position="34"/>
        <end position="118"/>
    </location>
</feature>
<feature type="region of interest" description="Disordered" evidence="1">
    <location>
        <begin position="227"/>
        <end position="292"/>
    </location>
</feature>
<proteinExistence type="predicted"/>
<gene>
    <name evidence="3" type="ORF">GCM10023329_56470</name>
</gene>
<evidence type="ECO:0000313" key="4">
    <source>
        <dbReference type="Proteomes" id="UP001501147"/>
    </source>
</evidence>
<name>A0ABP9BM60_9ACTN</name>
<evidence type="ECO:0000256" key="1">
    <source>
        <dbReference type="SAM" id="MobiDB-lite"/>
    </source>
</evidence>
<dbReference type="SUPFAM" id="SSF110849">
    <property type="entry name" value="ParB/Sulfiredoxin"/>
    <property type="match status" value="1"/>
</dbReference>
<feature type="compositionally biased region" description="Low complexity" evidence="1">
    <location>
        <begin position="264"/>
        <end position="282"/>
    </location>
</feature>
<evidence type="ECO:0000313" key="3">
    <source>
        <dbReference type="EMBL" id="GAA4796398.1"/>
    </source>
</evidence>
<comment type="caution">
    <text evidence="3">The sequence shown here is derived from an EMBL/GenBank/DDBJ whole genome shotgun (WGS) entry which is preliminary data.</text>
</comment>
<accession>A0ABP9BM60</accession>
<dbReference type="Gene3D" id="3.90.1530.10">
    <property type="entry name" value="Conserved hypothetical protein from pyrococcus furiosus pfu- 392566-001, ParB domain"/>
    <property type="match status" value="1"/>
</dbReference>